<accession>A0A953M0Z9</accession>
<sequence length="214" mass="24131">MGVTDQAEKAMGPPGEEMDREDHGSGVPEEYEFTALIKTKKGRYTQQKYRDVASFRQEMKEIAGGIEWGVLLRCDSGASVCFFSPGQRQKIGLVDTEPKNAAVRPEGLTVLQAALRDAVIKQFKSNKIKAYIATQARYVNTSRQIGEGIRFLFDASGRPQVNARLEEIIEERERTETQFRWLEALCSELRNNLSKLKELEDSALELLRRDQGGS</sequence>
<feature type="coiled-coil region" evidence="1">
    <location>
        <begin position="158"/>
        <end position="209"/>
    </location>
</feature>
<keyword evidence="1" id="KW-0175">Coiled coil</keyword>
<gene>
    <name evidence="3" type="ORF">K8I29_14925</name>
</gene>
<comment type="caution">
    <text evidence="3">The sequence shown here is derived from an EMBL/GenBank/DDBJ whole genome shotgun (WGS) entry which is preliminary data.</text>
</comment>
<reference evidence="3" key="2">
    <citation type="submission" date="2021-08" db="EMBL/GenBank/DDBJ databases">
        <authorList>
            <person name="Dalcin Martins P."/>
        </authorList>
    </citation>
    <scope>NUCLEOTIDE SEQUENCE</scope>
    <source>
        <strain evidence="3">MAG_39</strain>
    </source>
</reference>
<dbReference type="EMBL" id="JAIOIV010000117">
    <property type="protein sequence ID" value="MBZ0157489.1"/>
    <property type="molecule type" value="Genomic_DNA"/>
</dbReference>
<reference evidence="3" key="1">
    <citation type="journal article" date="2021" name="bioRxiv">
        <title>Unraveling nitrogen, sulfur and carbon metabolic pathways and microbial community transcriptional responses to substrate deprivation and toxicity stresses in a bioreactor mimicking anoxic brackish coastal sediment conditions.</title>
        <authorList>
            <person name="Martins P.D."/>
            <person name="Echeveste M.J."/>
            <person name="Arshad A."/>
            <person name="Kurth J."/>
            <person name="Ouboter H."/>
            <person name="Jetten M.S.M."/>
            <person name="Welte C.U."/>
        </authorList>
    </citation>
    <scope>NUCLEOTIDE SEQUENCE</scope>
    <source>
        <strain evidence="3">MAG_39</strain>
    </source>
</reference>
<evidence type="ECO:0000256" key="2">
    <source>
        <dbReference type="SAM" id="MobiDB-lite"/>
    </source>
</evidence>
<name>A0A953M0Z9_9BACT</name>
<evidence type="ECO:0000313" key="4">
    <source>
        <dbReference type="Proteomes" id="UP000705867"/>
    </source>
</evidence>
<feature type="region of interest" description="Disordered" evidence="2">
    <location>
        <begin position="1"/>
        <end position="27"/>
    </location>
</feature>
<proteinExistence type="predicted"/>
<evidence type="ECO:0000256" key="1">
    <source>
        <dbReference type="SAM" id="Coils"/>
    </source>
</evidence>
<protein>
    <submittedName>
        <fullName evidence="3">Uncharacterized protein</fullName>
    </submittedName>
</protein>
<dbReference type="Proteomes" id="UP000705867">
    <property type="component" value="Unassembled WGS sequence"/>
</dbReference>
<organism evidence="3 4">
    <name type="scientific">Candidatus Nitrobium versatile</name>
    <dbReference type="NCBI Taxonomy" id="2884831"/>
    <lineage>
        <taxon>Bacteria</taxon>
        <taxon>Pseudomonadati</taxon>
        <taxon>Nitrospirota</taxon>
        <taxon>Nitrospiria</taxon>
        <taxon>Nitrospirales</taxon>
        <taxon>Nitrospiraceae</taxon>
        <taxon>Candidatus Nitrobium</taxon>
    </lineage>
</organism>
<dbReference type="AlphaFoldDB" id="A0A953M0Z9"/>
<evidence type="ECO:0000313" key="3">
    <source>
        <dbReference type="EMBL" id="MBZ0157489.1"/>
    </source>
</evidence>